<dbReference type="AlphaFoldDB" id="A0A1G4BS20"/>
<evidence type="ECO:0000256" key="1">
    <source>
        <dbReference type="SAM" id="MobiDB-lite"/>
    </source>
</evidence>
<dbReference type="RefSeq" id="XP_022481387.1">
    <property type="nucleotide sequence ID" value="XM_022612248.1"/>
</dbReference>
<dbReference type="EMBL" id="MJBS01000003">
    <property type="protein sequence ID" value="OHF04252.1"/>
    <property type="molecule type" value="Genomic_DNA"/>
</dbReference>
<sequence>MEEEKSWPSSQRSPQGCRRSKSSVEGGSGLGLVTVSLEDATMRGKHAPRNLRAFPLASTSDVKDGKYESAFLRLDGGTLPHPTSPPNFMLQRARHRRMFFSVYNSTSQSVLNASCRVLGASEQPSLLKER</sequence>
<comment type="caution">
    <text evidence="2">The sequence shown here is derived from an EMBL/GenBank/DDBJ whole genome shotgun (WGS) entry which is preliminary data.</text>
</comment>
<gene>
    <name evidence="2" type="ORF">CORC01_00591</name>
</gene>
<organism evidence="2 3">
    <name type="scientific">Colletotrichum orchidophilum</name>
    <dbReference type="NCBI Taxonomy" id="1209926"/>
    <lineage>
        <taxon>Eukaryota</taxon>
        <taxon>Fungi</taxon>
        <taxon>Dikarya</taxon>
        <taxon>Ascomycota</taxon>
        <taxon>Pezizomycotina</taxon>
        <taxon>Sordariomycetes</taxon>
        <taxon>Hypocreomycetidae</taxon>
        <taxon>Glomerellales</taxon>
        <taxon>Glomerellaceae</taxon>
        <taxon>Colletotrichum</taxon>
    </lineage>
</organism>
<reference evidence="2 3" key="1">
    <citation type="submission" date="2016-09" db="EMBL/GenBank/DDBJ databases">
        <authorList>
            <person name="Capua I."/>
            <person name="De Benedictis P."/>
            <person name="Joannis T."/>
            <person name="Lombin L.H."/>
            <person name="Cattoli G."/>
        </authorList>
    </citation>
    <scope>NUCLEOTIDE SEQUENCE [LARGE SCALE GENOMIC DNA]</scope>
    <source>
        <strain evidence="2 3">IMI 309357</strain>
    </source>
</reference>
<proteinExistence type="predicted"/>
<name>A0A1G4BS20_9PEZI</name>
<dbReference type="GeneID" id="34553758"/>
<keyword evidence="3" id="KW-1185">Reference proteome</keyword>
<accession>A0A1G4BS20</accession>
<protein>
    <submittedName>
        <fullName evidence="2">Uncharacterized protein</fullName>
    </submittedName>
</protein>
<evidence type="ECO:0000313" key="3">
    <source>
        <dbReference type="Proteomes" id="UP000176998"/>
    </source>
</evidence>
<dbReference type="Proteomes" id="UP000176998">
    <property type="component" value="Unassembled WGS sequence"/>
</dbReference>
<evidence type="ECO:0000313" key="2">
    <source>
        <dbReference type="EMBL" id="OHF04252.1"/>
    </source>
</evidence>
<feature type="region of interest" description="Disordered" evidence="1">
    <location>
        <begin position="1"/>
        <end position="30"/>
    </location>
</feature>